<evidence type="ECO:0000313" key="24">
    <source>
        <dbReference type="EMBL" id="QJI53392.1"/>
    </source>
</evidence>
<evidence type="ECO:0000256" key="7">
    <source>
        <dbReference type="ARBA" id="ARBA00022679"/>
    </source>
</evidence>
<keyword evidence="11" id="KW-0479">Metal-binding</keyword>
<dbReference type="GO" id="GO:0003723">
    <property type="term" value="F:RNA binding"/>
    <property type="evidence" value="ECO:0007669"/>
    <property type="project" value="InterPro"/>
</dbReference>
<comment type="similarity">
    <text evidence="4">Belongs to the nanoviruses/circoviruses replication-associated protein family.</text>
</comment>
<evidence type="ECO:0000256" key="21">
    <source>
        <dbReference type="ARBA" id="ARBA00032243"/>
    </source>
</evidence>
<feature type="domain" description="CRESS-DNA virus Rep endonuclease" evidence="23">
    <location>
        <begin position="6"/>
        <end position="104"/>
    </location>
</feature>
<evidence type="ECO:0000256" key="5">
    <source>
        <dbReference type="ARBA" id="ARBA00014531"/>
    </source>
</evidence>
<dbReference type="GO" id="GO:0016779">
    <property type="term" value="F:nucleotidyltransferase activity"/>
    <property type="evidence" value="ECO:0007669"/>
    <property type="project" value="UniProtKB-KW"/>
</dbReference>
<evidence type="ECO:0000256" key="11">
    <source>
        <dbReference type="ARBA" id="ARBA00022723"/>
    </source>
</evidence>
<dbReference type="GO" id="GO:0016787">
    <property type="term" value="F:hydrolase activity"/>
    <property type="evidence" value="ECO:0007669"/>
    <property type="project" value="UniProtKB-KW"/>
</dbReference>
<protein>
    <recommendedName>
        <fullName evidence="5">Replication-associated protein</fullName>
    </recommendedName>
    <alternativeName>
        <fullName evidence="20">ATP-dependent helicase Rep</fullName>
    </alternativeName>
    <alternativeName>
        <fullName evidence="21">RepP</fullName>
    </alternativeName>
</protein>
<dbReference type="PROSITE" id="PS52020">
    <property type="entry name" value="CRESS_DNA_REP"/>
    <property type="match status" value="1"/>
</dbReference>
<comment type="catalytic activity">
    <reaction evidence="22">
        <text>ATP + H2O = ADP + phosphate + H(+)</text>
        <dbReference type="Rhea" id="RHEA:13065"/>
        <dbReference type="ChEBI" id="CHEBI:15377"/>
        <dbReference type="ChEBI" id="CHEBI:15378"/>
        <dbReference type="ChEBI" id="CHEBI:30616"/>
        <dbReference type="ChEBI" id="CHEBI:43474"/>
        <dbReference type="ChEBI" id="CHEBI:456216"/>
    </reaction>
</comment>
<evidence type="ECO:0000256" key="16">
    <source>
        <dbReference type="ARBA" id="ARBA00022840"/>
    </source>
</evidence>
<keyword evidence="6" id="KW-1048">Host nucleus</keyword>
<keyword evidence="13" id="KW-0255">Endonuclease</keyword>
<name>A0A6M3YNA9_9VIRU</name>
<comment type="subcellular location">
    <subcellularLocation>
        <location evidence="3">Host nucleus</location>
    </subcellularLocation>
</comment>
<keyword evidence="17" id="KW-0190">Covalent protein-DNA linkage</keyword>
<keyword evidence="12" id="KW-0547">Nucleotide-binding</keyword>
<keyword evidence="8" id="KW-0548">Nucleotidyltransferase</keyword>
<evidence type="ECO:0000259" key="23">
    <source>
        <dbReference type="PROSITE" id="PS52020"/>
    </source>
</evidence>
<keyword evidence="7" id="KW-0808">Transferase</keyword>
<evidence type="ECO:0000256" key="3">
    <source>
        <dbReference type="ARBA" id="ARBA00004147"/>
    </source>
</evidence>
<accession>A0A6M3YNA9</accession>
<evidence type="ECO:0000256" key="6">
    <source>
        <dbReference type="ARBA" id="ARBA00022562"/>
    </source>
</evidence>
<evidence type="ECO:0000256" key="4">
    <source>
        <dbReference type="ARBA" id="ARBA00008545"/>
    </source>
</evidence>
<keyword evidence="19" id="KW-0511">Multifunctional enzyme</keyword>
<keyword evidence="10" id="KW-0540">Nuclease</keyword>
<evidence type="ECO:0000256" key="17">
    <source>
        <dbReference type="ARBA" id="ARBA00023124"/>
    </source>
</evidence>
<dbReference type="EMBL" id="MN928910">
    <property type="protein sequence ID" value="QJI53392.1"/>
    <property type="molecule type" value="Genomic_DNA"/>
</dbReference>
<keyword evidence="9" id="KW-0235">DNA replication</keyword>
<evidence type="ECO:0000256" key="1">
    <source>
        <dbReference type="ARBA" id="ARBA00001936"/>
    </source>
</evidence>
<dbReference type="SUPFAM" id="SSF52540">
    <property type="entry name" value="P-loop containing nucleoside triphosphate hydrolases"/>
    <property type="match status" value="1"/>
</dbReference>
<evidence type="ECO:0000256" key="20">
    <source>
        <dbReference type="ARBA" id="ARBA00030754"/>
    </source>
</evidence>
<dbReference type="Gene3D" id="3.40.50.300">
    <property type="entry name" value="P-loop containing nucleotide triphosphate hydrolases"/>
    <property type="match status" value="1"/>
</dbReference>
<evidence type="ECO:0000256" key="13">
    <source>
        <dbReference type="ARBA" id="ARBA00022759"/>
    </source>
</evidence>
<evidence type="ECO:0000256" key="2">
    <source>
        <dbReference type="ARBA" id="ARBA00001946"/>
    </source>
</evidence>
<dbReference type="Gene3D" id="3.40.1310.20">
    <property type="match status" value="1"/>
</dbReference>
<keyword evidence="18" id="KW-0238">DNA-binding</keyword>
<dbReference type="InterPro" id="IPR000605">
    <property type="entry name" value="Helicase_SF3_ssDNA/RNA_vir"/>
</dbReference>
<evidence type="ECO:0000256" key="10">
    <source>
        <dbReference type="ARBA" id="ARBA00022722"/>
    </source>
</evidence>
<dbReference type="GO" id="GO:0003677">
    <property type="term" value="F:DNA binding"/>
    <property type="evidence" value="ECO:0007669"/>
    <property type="project" value="UniProtKB-KW"/>
</dbReference>
<dbReference type="GO" id="GO:0006260">
    <property type="term" value="P:DNA replication"/>
    <property type="evidence" value="ECO:0007669"/>
    <property type="project" value="UniProtKB-KW"/>
</dbReference>
<evidence type="ECO:0000256" key="9">
    <source>
        <dbReference type="ARBA" id="ARBA00022705"/>
    </source>
</evidence>
<comment type="cofactor">
    <cofactor evidence="2">
        <name>Mg(2+)</name>
        <dbReference type="ChEBI" id="CHEBI:18420"/>
    </cofactor>
</comment>
<organism evidence="24">
    <name type="scientific">Circoviridae sp</name>
    <dbReference type="NCBI Taxonomy" id="1954248"/>
    <lineage>
        <taxon>Viruses</taxon>
        <taxon>Monodnaviria</taxon>
        <taxon>Shotokuvirae</taxon>
        <taxon>Cressdnaviricota</taxon>
        <taxon>Arfiviricetes</taxon>
        <taxon>Rohanvirales</taxon>
        <taxon>Nenyaviridae</taxon>
        <taxon>Galvornvirus</taxon>
        <taxon>Galvornvirus isengard</taxon>
    </lineage>
</organism>
<keyword evidence="14" id="KW-0378">Hydrolase</keyword>
<dbReference type="GO" id="GO:0042025">
    <property type="term" value="C:host cell nucleus"/>
    <property type="evidence" value="ECO:0007669"/>
    <property type="project" value="UniProtKB-SubCell"/>
</dbReference>
<evidence type="ECO:0000256" key="8">
    <source>
        <dbReference type="ARBA" id="ARBA00022695"/>
    </source>
</evidence>
<dbReference type="GO" id="GO:0046872">
    <property type="term" value="F:metal ion binding"/>
    <property type="evidence" value="ECO:0007669"/>
    <property type="project" value="UniProtKB-KW"/>
</dbReference>
<dbReference type="Pfam" id="PF02407">
    <property type="entry name" value="Viral_Rep"/>
    <property type="match status" value="1"/>
</dbReference>
<dbReference type="InterPro" id="IPR049912">
    <property type="entry name" value="CRESS_DNA_REP"/>
</dbReference>
<dbReference type="GO" id="GO:0003724">
    <property type="term" value="F:RNA helicase activity"/>
    <property type="evidence" value="ECO:0007669"/>
    <property type="project" value="InterPro"/>
</dbReference>
<evidence type="ECO:0000256" key="18">
    <source>
        <dbReference type="ARBA" id="ARBA00023125"/>
    </source>
</evidence>
<keyword evidence="15" id="KW-0347">Helicase</keyword>
<evidence type="ECO:0000256" key="15">
    <source>
        <dbReference type="ARBA" id="ARBA00022806"/>
    </source>
</evidence>
<evidence type="ECO:0000256" key="12">
    <source>
        <dbReference type="ARBA" id="ARBA00022741"/>
    </source>
</evidence>
<evidence type="ECO:0000256" key="14">
    <source>
        <dbReference type="ARBA" id="ARBA00022801"/>
    </source>
</evidence>
<sequence>MPSKEGSGCRRWCFTLNNPTDDDNQLVATALRPDEFHYAIVGREKGEQGTPHLQGYLHFKQKKRLSALKKILPRAHFERARGSDHDNEAYCSKEGDVMLTIGAPVGSNRANKRELDAAVAAVMSGSDMKKVAREFPVTYVKHGRGLRDLSLLVGSQPRDFKTEVIVLWGPPGCGKSRWANQQEGSKYYKMKGEWWDGYGGEEIVVIDDFYGWLPYCEMLRLCDRYPHKVPIKGAYVEFTSKKIIITSNKPPEAWYRDGCDASALFRRFTKVMWYNIDRMEEVRADMLPHPINF</sequence>
<comment type="cofactor">
    <cofactor evidence="1">
        <name>Mn(2+)</name>
        <dbReference type="ChEBI" id="CHEBI:29035"/>
    </cofactor>
</comment>
<reference evidence="24" key="1">
    <citation type="submission" date="2020-01" db="EMBL/GenBank/DDBJ databases">
        <title>Novel CRESS-DNA virus.</title>
        <authorList>
            <person name="Liu Q."/>
            <person name="Shan T."/>
            <person name="Yang S."/>
            <person name="Zhang W."/>
        </authorList>
    </citation>
    <scope>NUCLEOTIDE SEQUENCE</scope>
    <source>
        <strain evidence="24">Par078cir1</strain>
    </source>
</reference>
<dbReference type="InterPro" id="IPR027417">
    <property type="entry name" value="P-loop_NTPase"/>
</dbReference>
<dbReference type="Pfam" id="PF00910">
    <property type="entry name" value="RNA_helicase"/>
    <property type="match status" value="1"/>
</dbReference>
<dbReference type="GO" id="GO:0004519">
    <property type="term" value="F:endonuclease activity"/>
    <property type="evidence" value="ECO:0007669"/>
    <property type="project" value="UniProtKB-KW"/>
</dbReference>
<dbReference type="GO" id="GO:0005524">
    <property type="term" value="F:ATP binding"/>
    <property type="evidence" value="ECO:0007669"/>
    <property type="project" value="UniProtKB-KW"/>
</dbReference>
<evidence type="ECO:0000256" key="22">
    <source>
        <dbReference type="ARBA" id="ARBA00049360"/>
    </source>
</evidence>
<keyword evidence="16" id="KW-0067">ATP-binding</keyword>
<proteinExistence type="inferred from homology"/>
<evidence type="ECO:0000256" key="19">
    <source>
        <dbReference type="ARBA" id="ARBA00023268"/>
    </source>
</evidence>